<gene>
    <name evidence="2" type="ORF">H310_10680</name>
</gene>
<evidence type="ECO:0000259" key="1">
    <source>
        <dbReference type="Pfam" id="PF16117"/>
    </source>
</evidence>
<protein>
    <recommendedName>
        <fullName evidence="1">DUF4833 domain-containing protein</fullName>
    </recommendedName>
</protein>
<sequence length="165" mass="18080">MADYAKVEHDPVEHIRTNHEPNVVFAIHRNKNKNVVSYAVNHANGAIDAKEPLTVDWIMFENNPVGREGLNMIERNTAYGVTVTPWEGKAGVFKVVLASLPDKTIELALVDGKPIAHTDINGVAGCKLNRVFVTSTTSWGMPKVQHIEIFGTDPSGTAVVEKKIP</sequence>
<dbReference type="InterPro" id="IPR032269">
    <property type="entry name" value="DUF4833"/>
</dbReference>
<dbReference type="AlphaFoldDB" id="A0A024TPF8"/>
<name>A0A024TPF8_9STRA</name>
<dbReference type="eggNOG" id="ENOG502RZJE">
    <property type="taxonomic scope" value="Eukaryota"/>
</dbReference>
<dbReference type="STRING" id="157072.A0A024TPF8"/>
<dbReference type="OrthoDB" id="77762at2759"/>
<reference evidence="2" key="1">
    <citation type="submission" date="2013-12" db="EMBL/GenBank/DDBJ databases">
        <title>The Genome Sequence of Aphanomyces invadans NJM9701.</title>
        <authorList>
            <consortium name="The Broad Institute Genomics Platform"/>
            <person name="Russ C."/>
            <person name="Tyler B."/>
            <person name="van West P."/>
            <person name="Dieguez-Uribeondo J."/>
            <person name="Young S.K."/>
            <person name="Zeng Q."/>
            <person name="Gargeya S."/>
            <person name="Fitzgerald M."/>
            <person name="Abouelleil A."/>
            <person name="Alvarado L."/>
            <person name="Chapman S.B."/>
            <person name="Gainer-Dewar J."/>
            <person name="Goldberg J."/>
            <person name="Griggs A."/>
            <person name="Gujja S."/>
            <person name="Hansen M."/>
            <person name="Howarth C."/>
            <person name="Imamovic A."/>
            <person name="Ireland A."/>
            <person name="Larimer J."/>
            <person name="McCowan C."/>
            <person name="Murphy C."/>
            <person name="Pearson M."/>
            <person name="Poon T.W."/>
            <person name="Priest M."/>
            <person name="Roberts A."/>
            <person name="Saif S."/>
            <person name="Shea T."/>
            <person name="Sykes S."/>
            <person name="Wortman J."/>
            <person name="Nusbaum C."/>
            <person name="Birren B."/>
        </authorList>
    </citation>
    <scope>NUCLEOTIDE SEQUENCE [LARGE SCALE GENOMIC DNA]</scope>
    <source>
        <strain evidence="2">NJM9701</strain>
    </source>
</reference>
<dbReference type="EMBL" id="KI913978">
    <property type="protein sequence ID" value="ETV96030.1"/>
    <property type="molecule type" value="Genomic_DNA"/>
</dbReference>
<dbReference type="VEuPathDB" id="FungiDB:H310_10680"/>
<feature type="domain" description="DUF4833" evidence="1">
    <location>
        <begin position="25"/>
        <end position="162"/>
    </location>
</feature>
<organism evidence="2">
    <name type="scientific">Aphanomyces invadans</name>
    <dbReference type="NCBI Taxonomy" id="157072"/>
    <lineage>
        <taxon>Eukaryota</taxon>
        <taxon>Sar</taxon>
        <taxon>Stramenopiles</taxon>
        <taxon>Oomycota</taxon>
        <taxon>Saprolegniomycetes</taxon>
        <taxon>Saprolegniales</taxon>
        <taxon>Verrucalvaceae</taxon>
        <taxon>Aphanomyces</taxon>
    </lineage>
</organism>
<accession>A0A024TPF8</accession>
<evidence type="ECO:0000313" key="2">
    <source>
        <dbReference type="EMBL" id="ETV96030.1"/>
    </source>
</evidence>
<dbReference type="Pfam" id="PF16117">
    <property type="entry name" value="DUF4833"/>
    <property type="match status" value="1"/>
</dbReference>
<dbReference type="GeneID" id="20087730"/>
<dbReference type="RefSeq" id="XP_008875341.1">
    <property type="nucleotide sequence ID" value="XM_008877119.1"/>
</dbReference>
<proteinExistence type="predicted"/>